<accession>A7EP38</accession>
<dbReference type="EMBL" id="CH476629">
    <property type="protein sequence ID" value="EDO04604.1"/>
    <property type="molecule type" value="Genomic_DNA"/>
</dbReference>
<dbReference type="GeneID" id="5487858"/>
<gene>
    <name evidence="1" type="ORF">SS1G_07087</name>
</gene>
<keyword evidence="2" id="KW-1185">Reference proteome</keyword>
<dbReference type="InParanoid" id="A7EP38"/>
<dbReference type="Proteomes" id="UP000001312">
    <property type="component" value="Unassembled WGS sequence"/>
</dbReference>
<dbReference type="KEGG" id="ssl:SS1G_07087"/>
<protein>
    <submittedName>
        <fullName evidence="1">Uncharacterized protein</fullName>
    </submittedName>
</protein>
<dbReference type="HOGENOM" id="CLU_3320290_0_0_1"/>
<reference evidence="2" key="1">
    <citation type="journal article" date="2011" name="PLoS Genet.">
        <title>Genomic analysis of the necrotrophic fungal pathogens Sclerotinia sclerotiorum and Botrytis cinerea.</title>
        <authorList>
            <person name="Amselem J."/>
            <person name="Cuomo C.A."/>
            <person name="van Kan J.A."/>
            <person name="Viaud M."/>
            <person name="Benito E.P."/>
            <person name="Couloux A."/>
            <person name="Coutinho P.M."/>
            <person name="de Vries R.P."/>
            <person name="Dyer P.S."/>
            <person name="Fillinger S."/>
            <person name="Fournier E."/>
            <person name="Gout L."/>
            <person name="Hahn M."/>
            <person name="Kohn L."/>
            <person name="Lapalu N."/>
            <person name="Plummer K.M."/>
            <person name="Pradier J.M."/>
            <person name="Quevillon E."/>
            <person name="Sharon A."/>
            <person name="Simon A."/>
            <person name="ten Have A."/>
            <person name="Tudzynski B."/>
            <person name="Tudzynski P."/>
            <person name="Wincker P."/>
            <person name="Andrew M."/>
            <person name="Anthouard V."/>
            <person name="Beever R.E."/>
            <person name="Beffa R."/>
            <person name="Benoit I."/>
            <person name="Bouzid O."/>
            <person name="Brault B."/>
            <person name="Chen Z."/>
            <person name="Choquer M."/>
            <person name="Collemare J."/>
            <person name="Cotton P."/>
            <person name="Danchin E.G."/>
            <person name="Da Silva C."/>
            <person name="Gautier A."/>
            <person name="Giraud C."/>
            <person name="Giraud T."/>
            <person name="Gonzalez C."/>
            <person name="Grossetete S."/>
            <person name="Guldener U."/>
            <person name="Henrissat B."/>
            <person name="Howlett B.J."/>
            <person name="Kodira C."/>
            <person name="Kretschmer M."/>
            <person name="Lappartient A."/>
            <person name="Leroch M."/>
            <person name="Levis C."/>
            <person name="Mauceli E."/>
            <person name="Neuveglise C."/>
            <person name="Oeser B."/>
            <person name="Pearson M."/>
            <person name="Poulain J."/>
            <person name="Poussereau N."/>
            <person name="Quesneville H."/>
            <person name="Rascle C."/>
            <person name="Schumacher J."/>
            <person name="Segurens B."/>
            <person name="Sexton A."/>
            <person name="Silva E."/>
            <person name="Sirven C."/>
            <person name="Soanes D.M."/>
            <person name="Talbot N.J."/>
            <person name="Templeton M."/>
            <person name="Yandava C."/>
            <person name="Yarden O."/>
            <person name="Zeng Q."/>
            <person name="Rollins J.A."/>
            <person name="Lebrun M.H."/>
            <person name="Dickman M."/>
        </authorList>
    </citation>
    <scope>NUCLEOTIDE SEQUENCE [LARGE SCALE GENOMIC DNA]</scope>
    <source>
        <strain evidence="2">ATCC 18683 / 1980 / Ss-1</strain>
    </source>
</reference>
<proteinExistence type="predicted"/>
<dbReference type="AlphaFoldDB" id="A7EP38"/>
<name>A7EP38_SCLS1</name>
<sequence length="39" mass="4440">MIFHIGLAVIIGRKEYYCDLIALSAFLHAHSQPHKEFGL</sequence>
<dbReference type="RefSeq" id="XP_001591641.1">
    <property type="nucleotide sequence ID" value="XM_001591591.1"/>
</dbReference>
<evidence type="ECO:0000313" key="1">
    <source>
        <dbReference type="EMBL" id="EDO04604.1"/>
    </source>
</evidence>
<evidence type="ECO:0000313" key="2">
    <source>
        <dbReference type="Proteomes" id="UP000001312"/>
    </source>
</evidence>
<organism evidence="1 2">
    <name type="scientific">Sclerotinia sclerotiorum (strain ATCC 18683 / 1980 / Ss-1)</name>
    <name type="common">White mold</name>
    <name type="synonym">Whetzelinia sclerotiorum</name>
    <dbReference type="NCBI Taxonomy" id="665079"/>
    <lineage>
        <taxon>Eukaryota</taxon>
        <taxon>Fungi</taxon>
        <taxon>Dikarya</taxon>
        <taxon>Ascomycota</taxon>
        <taxon>Pezizomycotina</taxon>
        <taxon>Leotiomycetes</taxon>
        <taxon>Helotiales</taxon>
        <taxon>Sclerotiniaceae</taxon>
        <taxon>Sclerotinia</taxon>
    </lineage>
</organism>